<dbReference type="RefSeq" id="XP_068369427.1">
    <property type="nucleotide sequence ID" value="XM_068497163.1"/>
</dbReference>
<name>A0A1J4KYG1_9EUKA</name>
<comment type="caution">
    <text evidence="1">The sequence shown here is derived from an EMBL/GenBank/DDBJ whole genome shotgun (WGS) entry which is preliminary data.</text>
</comment>
<dbReference type="Proteomes" id="UP000179807">
    <property type="component" value="Unassembled WGS sequence"/>
</dbReference>
<reference evidence="1" key="1">
    <citation type="submission" date="2016-10" db="EMBL/GenBank/DDBJ databases">
        <authorList>
            <person name="Benchimol M."/>
            <person name="Almeida L.G."/>
            <person name="Vasconcelos A.T."/>
            <person name="Perreira-Neves A."/>
            <person name="Rosa I.A."/>
            <person name="Tasca T."/>
            <person name="Bogo M.R."/>
            <person name="de Souza W."/>
        </authorList>
    </citation>
    <scope>NUCLEOTIDE SEQUENCE [LARGE SCALE GENOMIC DNA]</scope>
    <source>
        <strain evidence="1">K</strain>
    </source>
</reference>
<evidence type="ECO:0000313" key="1">
    <source>
        <dbReference type="EMBL" id="OHT16291.1"/>
    </source>
</evidence>
<dbReference type="VEuPathDB" id="TrichDB:TRFO_13299"/>
<dbReference type="AlphaFoldDB" id="A0A1J4KYG1"/>
<dbReference type="InterPro" id="IPR029071">
    <property type="entry name" value="Ubiquitin-like_domsf"/>
</dbReference>
<proteinExistence type="predicted"/>
<accession>A0A1J4KYG1</accession>
<organism evidence="1 2">
    <name type="scientific">Tritrichomonas foetus</name>
    <dbReference type="NCBI Taxonomy" id="1144522"/>
    <lineage>
        <taxon>Eukaryota</taxon>
        <taxon>Metamonada</taxon>
        <taxon>Parabasalia</taxon>
        <taxon>Tritrichomonadida</taxon>
        <taxon>Tritrichomonadidae</taxon>
        <taxon>Tritrichomonas</taxon>
    </lineage>
</organism>
<dbReference type="GeneID" id="94831867"/>
<evidence type="ECO:0000313" key="2">
    <source>
        <dbReference type="Proteomes" id="UP000179807"/>
    </source>
</evidence>
<dbReference type="SUPFAM" id="SSF54236">
    <property type="entry name" value="Ubiquitin-like"/>
    <property type="match status" value="1"/>
</dbReference>
<sequence>MLSLTIKTLDKRTHFIDVSEFDHVYSILENLNIAIPQNTSPTFISNGNILANFMSFKSQNIQNFDIILIVFRKYLKASKRISFFEHMKRAFEADNYRYENSLIEEEFRLADLSFLQVESSPEYTRIITDIKCCYKSRNHHKKLRERHEPLILTNDSTISDDPLPICWGYPVKVHPDLNTQDQ</sequence>
<gene>
    <name evidence="1" type="ORF">TRFO_13299</name>
</gene>
<keyword evidence="2" id="KW-1185">Reference proteome</keyword>
<dbReference type="EMBL" id="MLAK01000123">
    <property type="protein sequence ID" value="OHT16291.1"/>
    <property type="molecule type" value="Genomic_DNA"/>
</dbReference>
<protein>
    <submittedName>
        <fullName evidence="1">Uncharacterized protein</fullName>
    </submittedName>
</protein>